<organism evidence="1 2">
    <name type="scientific">Papaver nudicaule</name>
    <name type="common">Iceland poppy</name>
    <dbReference type="NCBI Taxonomy" id="74823"/>
    <lineage>
        <taxon>Eukaryota</taxon>
        <taxon>Viridiplantae</taxon>
        <taxon>Streptophyta</taxon>
        <taxon>Embryophyta</taxon>
        <taxon>Tracheophyta</taxon>
        <taxon>Spermatophyta</taxon>
        <taxon>Magnoliopsida</taxon>
        <taxon>Ranunculales</taxon>
        <taxon>Papaveraceae</taxon>
        <taxon>Papaveroideae</taxon>
        <taxon>Papaver</taxon>
    </lineage>
</organism>
<evidence type="ECO:0000313" key="1">
    <source>
        <dbReference type="EMBL" id="MCL7042836.1"/>
    </source>
</evidence>
<dbReference type="EMBL" id="JAJJMA010239939">
    <property type="protein sequence ID" value="MCL7042836.1"/>
    <property type="molecule type" value="Genomic_DNA"/>
</dbReference>
<dbReference type="AlphaFoldDB" id="A0AA41VKA1"/>
<gene>
    <name evidence="1" type="ORF">MKW94_015173</name>
</gene>
<reference evidence="1" key="1">
    <citation type="submission" date="2022-03" db="EMBL/GenBank/DDBJ databases">
        <title>A functionally conserved STORR gene fusion in Papaver species that diverged 16.8 million years ago.</title>
        <authorList>
            <person name="Catania T."/>
        </authorList>
    </citation>
    <scope>NUCLEOTIDE SEQUENCE</scope>
    <source>
        <strain evidence="1">S-191538</strain>
    </source>
</reference>
<comment type="caution">
    <text evidence="1">The sequence shown here is derived from an EMBL/GenBank/DDBJ whole genome shotgun (WGS) entry which is preliminary data.</text>
</comment>
<dbReference type="Proteomes" id="UP001177140">
    <property type="component" value="Unassembled WGS sequence"/>
</dbReference>
<proteinExistence type="predicted"/>
<sequence length="88" mass="10100">MIESSTKQGARVDRYVGLWRSQLKLKGKPLDVMAGGLKKKKKQKKVQYERIAEIAAVHMTTITKRYNVFSMYISVYLPDLDVGEDVNH</sequence>
<protein>
    <submittedName>
        <fullName evidence="1">Uncharacterized protein</fullName>
    </submittedName>
</protein>
<accession>A0AA41VKA1</accession>
<evidence type="ECO:0000313" key="2">
    <source>
        <dbReference type="Proteomes" id="UP001177140"/>
    </source>
</evidence>
<name>A0AA41VKA1_PAPNU</name>
<keyword evidence="2" id="KW-1185">Reference proteome</keyword>